<dbReference type="InterPro" id="IPR036388">
    <property type="entry name" value="WH-like_DNA-bd_sf"/>
</dbReference>
<name>A0ABD5RN57_9EURY</name>
<dbReference type="Gene3D" id="1.10.10.10">
    <property type="entry name" value="Winged helix-like DNA-binding domain superfamily/Winged helix DNA-binding domain"/>
    <property type="match status" value="1"/>
</dbReference>
<protein>
    <submittedName>
        <fullName evidence="1">ArsR/SmtB family transcription factor</fullName>
    </submittedName>
</protein>
<accession>A0ABD5RN57</accession>
<dbReference type="InterPro" id="IPR036390">
    <property type="entry name" value="WH_DNA-bd_sf"/>
</dbReference>
<dbReference type="EMBL" id="JBHSQH010000001">
    <property type="protein sequence ID" value="MFC5972042.1"/>
    <property type="molecule type" value="Genomic_DNA"/>
</dbReference>
<gene>
    <name evidence="1" type="ORF">ACFPYI_11945</name>
</gene>
<dbReference type="Pfam" id="PF12840">
    <property type="entry name" value="HTH_20"/>
    <property type="match status" value="1"/>
</dbReference>
<reference evidence="1 2" key="1">
    <citation type="journal article" date="2019" name="Int. J. Syst. Evol. Microbiol.">
        <title>The Global Catalogue of Microorganisms (GCM) 10K type strain sequencing project: providing services to taxonomists for standard genome sequencing and annotation.</title>
        <authorList>
            <consortium name="The Broad Institute Genomics Platform"/>
            <consortium name="The Broad Institute Genome Sequencing Center for Infectious Disease"/>
            <person name="Wu L."/>
            <person name="Ma J."/>
        </authorList>
    </citation>
    <scope>NUCLEOTIDE SEQUENCE [LARGE SCALE GENOMIC DNA]</scope>
    <source>
        <strain evidence="1 2">CGMCC 1.12543</strain>
    </source>
</reference>
<proteinExistence type="predicted"/>
<sequence>MSTERESAEVFAALCSAHAREMLVAAASEQFSAEEFADHCDVSLPTVYRHVEALVDLGMLEERTELDPDGNHYTVYRTNLDYVRFDLNQSGFLATVRRQLDVVDRFGDLWNDLEAPSD</sequence>
<dbReference type="RefSeq" id="WP_247415012.1">
    <property type="nucleotide sequence ID" value="NZ_JALLGW010000001.1"/>
</dbReference>
<dbReference type="Proteomes" id="UP001596099">
    <property type="component" value="Unassembled WGS sequence"/>
</dbReference>
<dbReference type="CDD" id="cd00090">
    <property type="entry name" value="HTH_ARSR"/>
    <property type="match status" value="1"/>
</dbReference>
<dbReference type="InterPro" id="IPR011991">
    <property type="entry name" value="ArsR-like_HTH"/>
</dbReference>
<evidence type="ECO:0000313" key="1">
    <source>
        <dbReference type="EMBL" id="MFC5972042.1"/>
    </source>
</evidence>
<evidence type="ECO:0000313" key="2">
    <source>
        <dbReference type="Proteomes" id="UP001596099"/>
    </source>
</evidence>
<dbReference type="SUPFAM" id="SSF46785">
    <property type="entry name" value="Winged helix' DNA-binding domain"/>
    <property type="match status" value="1"/>
</dbReference>
<dbReference type="AlphaFoldDB" id="A0ABD5RN57"/>
<keyword evidence="2" id="KW-1185">Reference proteome</keyword>
<comment type="caution">
    <text evidence="1">The sequence shown here is derived from an EMBL/GenBank/DDBJ whole genome shotgun (WGS) entry which is preliminary data.</text>
</comment>
<organism evidence="1 2">
    <name type="scientific">Halomarina salina</name>
    <dbReference type="NCBI Taxonomy" id="1872699"/>
    <lineage>
        <taxon>Archaea</taxon>
        <taxon>Methanobacteriati</taxon>
        <taxon>Methanobacteriota</taxon>
        <taxon>Stenosarchaea group</taxon>
        <taxon>Halobacteria</taxon>
        <taxon>Halobacteriales</taxon>
        <taxon>Natronomonadaceae</taxon>
        <taxon>Halomarina</taxon>
    </lineage>
</organism>